<reference evidence="2" key="1">
    <citation type="submission" date="2018-04" db="EMBL/GenBank/DDBJ databases">
        <authorList>
            <person name="Lucker S."/>
            <person name="Sakoula D."/>
        </authorList>
    </citation>
    <scope>NUCLEOTIDE SEQUENCE [LARGE SCALE GENOMIC DNA]</scope>
</reference>
<proteinExistence type="predicted"/>
<dbReference type="OrthoDB" id="1260832at2"/>
<name>A0A330L6Y3_9BACT</name>
<dbReference type="AlphaFoldDB" id="A0A330L6Y3"/>
<protein>
    <submittedName>
        <fullName evidence="1">Uncharacterized protein</fullName>
    </submittedName>
</protein>
<evidence type="ECO:0000313" key="2">
    <source>
        <dbReference type="Proteomes" id="UP000248168"/>
    </source>
</evidence>
<dbReference type="InParanoid" id="A0A330L6Y3"/>
<dbReference type="Proteomes" id="UP000248168">
    <property type="component" value="Unassembled WGS sequence"/>
</dbReference>
<dbReference type="EMBL" id="OUNR01000012">
    <property type="protein sequence ID" value="SPP64735.1"/>
    <property type="molecule type" value="Genomic_DNA"/>
</dbReference>
<evidence type="ECO:0000313" key="1">
    <source>
        <dbReference type="EMBL" id="SPP64735.1"/>
    </source>
</evidence>
<organism evidence="1 2">
    <name type="scientific">Nitrospira lenta</name>
    <dbReference type="NCBI Taxonomy" id="1436998"/>
    <lineage>
        <taxon>Bacteria</taxon>
        <taxon>Pseudomonadati</taxon>
        <taxon>Nitrospirota</taxon>
        <taxon>Nitrospiria</taxon>
        <taxon>Nitrospirales</taxon>
        <taxon>Nitrospiraceae</taxon>
        <taxon>Nitrospira</taxon>
    </lineage>
</organism>
<keyword evidence="2" id="KW-1185">Reference proteome</keyword>
<dbReference type="RefSeq" id="WP_121989078.1">
    <property type="nucleotide sequence ID" value="NZ_OUNR01000012.1"/>
</dbReference>
<sequence length="304" mass="33303">MSKSWVAFALMHPHGVIPKSLALPYQLSEGVSLQAAPDCTAIPDVIDGLREQVGETIVADGCHHCIAIEYCSEKSPSQGLGQAPVWSEHDDSEQRIRLAHLAFWLVRPTALTFTTVVVAEMHDIAWITAAIHTYGPTYGSGEAAQSELSSEDLVGVSKTLKALDAVSRGKAIHTAALLITKALSDPTVEFRSLLMWLAMESLFGTSDTGEVTFQLAQRVAFFLESDRSKAKETFKLVKACYDIRSKLVHGFKVTKISDQKFNEFTLNSETLLRRSLLTILNDNSTIENIDGAGRDSYLNGLAFK</sequence>
<accession>A0A330L6Y3</accession>
<gene>
    <name evidence="1" type="ORF">NITLEN_20375</name>
</gene>